<keyword evidence="1" id="KW-0175">Coiled coil</keyword>
<keyword evidence="3" id="KW-0131">Cell cycle</keyword>
<name>A0A542YGR9_9MICO</name>
<comment type="caution">
    <text evidence="3">The sequence shown here is derived from an EMBL/GenBank/DDBJ whole genome shotgun (WGS) entry which is preliminary data.</text>
</comment>
<evidence type="ECO:0000256" key="2">
    <source>
        <dbReference type="SAM" id="Phobius"/>
    </source>
</evidence>
<dbReference type="EMBL" id="VFOM01000001">
    <property type="protein sequence ID" value="TQL47265.1"/>
    <property type="molecule type" value="Genomic_DNA"/>
</dbReference>
<keyword evidence="2" id="KW-0472">Membrane</keyword>
<organism evidence="3 4">
    <name type="scientific">Homoserinimonas aerilata</name>
    <dbReference type="NCBI Taxonomy" id="1162970"/>
    <lineage>
        <taxon>Bacteria</taxon>
        <taxon>Bacillati</taxon>
        <taxon>Actinomycetota</taxon>
        <taxon>Actinomycetes</taxon>
        <taxon>Micrococcales</taxon>
        <taxon>Microbacteriaceae</taxon>
        <taxon>Homoserinimonas</taxon>
    </lineage>
</organism>
<feature type="coiled-coil region" evidence="1">
    <location>
        <begin position="54"/>
        <end position="81"/>
    </location>
</feature>
<evidence type="ECO:0000313" key="4">
    <source>
        <dbReference type="Proteomes" id="UP000317998"/>
    </source>
</evidence>
<dbReference type="Proteomes" id="UP000317998">
    <property type="component" value="Unassembled WGS sequence"/>
</dbReference>
<keyword evidence="3" id="KW-0132">Cell division</keyword>
<dbReference type="RefSeq" id="WP_141879540.1">
    <property type="nucleotide sequence ID" value="NZ_VFOM01000001.1"/>
</dbReference>
<reference evidence="3 4" key="1">
    <citation type="submission" date="2019-06" db="EMBL/GenBank/DDBJ databases">
        <title>Sequencing the genomes of 1000 actinobacteria strains.</title>
        <authorList>
            <person name="Klenk H.-P."/>
        </authorList>
    </citation>
    <scope>NUCLEOTIDE SEQUENCE [LARGE SCALE GENOMIC DNA]</scope>
    <source>
        <strain evidence="3 4">DSM 26477</strain>
    </source>
</reference>
<keyword evidence="2" id="KW-1133">Transmembrane helix</keyword>
<dbReference type="AlphaFoldDB" id="A0A542YGR9"/>
<evidence type="ECO:0000313" key="3">
    <source>
        <dbReference type="EMBL" id="TQL47265.1"/>
    </source>
</evidence>
<sequence length="173" mass="18862">MPRSPRVKRVPVTLPAQGAPANWLRGIRFSGFTMLTLGMLVLFVVVLAPSLRVYVEQQQERAALAAEVATQQDEVDSLKQDVARWDDPSYVEAQARERLYYVKPGEFSYLVIDDGATAATAANGVPISDRLQTTEVDWVTTLLSSVLTAGLTDAAPDEIVAPEFQTAPQQGSQ</sequence>
<dbReference type="InterPro" id="IPR007060">
    <property type="entry name" value="FtsL/DivIC"/>
</dbReference>
<dbReference type="OrthoDB" id="5187715at2"/>
<keyword evidence="2" id="KW-0812">Transmembrane</keyword>
<proteinExistence type="predicted"/>
<feature type="transmembrane region" description="Helical" evidence="2">
    <location>
        <begin position="32"/>
        <end position="51"/>
    </location>
</feature>
<keyword evidence="4" id="KW-1185">Reference proteome</keyword>
<accession>A0A542YGR9</accession>
<evidence type="ECO:0000256" key="1">
    <source>
        <dbReference type="SAM" id="Coils"/>
    </source>
</evidence>
<dbReference type="GO" id="GO:0051301">
    <property type="term" value="P:cell division"/>
    <property type="evidence" value="ECO:0007669"/>
    <property type="project" value="UniProtKB-KW"/>
</dbReference>
<protein>
    <submittedName>
        <fullName evidence="3">Cell division protein FtsB</fullName>
    </submittedName>
</protein>
<gene>
    <name evidence="3" type="ORF">FB562_0320</name>
</gene>
<dbReference type="Pfam" id="PF04977">
    <property type="entry name" value="DivIC"/>
    <property type="match status" value="1"/>
</dbReference>